<sequence>LISEHKFLHLIESGRLLEIFLCLFHNGFHLELIRKIHDMRHNTICDLGSSRIDQIKKIYEFVVDDIFDLHFFLILLSEIAEKHGSEDRRVHGK</sequence>
<evidence type="ECO:0000313" key="1">
    <source>
        <dbReference type="EMBL" id="GMR55271.1"/>
    </source>
</evidence>
<keyword evidence="2" id="KW-1185">Reference proteome</keyword>
<dbReference type="AlphaFoldDB" id="A0AAN5D2Q5"/>
<evidence type="ECO:0000313" key="2">
    <source>
        <dbReference type="Proteomes" id="UP001328107"/>
    </source>
</evidence>
<accession>A0AAN5D2Q5</accession>
<feature type="non-terminal residue" evidence="1">
    <location>
        <position position="1"/>
    </location>
</feature>
<comment type="caution">
    <text evidence="1">The sequence shown here is derived from an EMBL/GenBank/DDBJ whole genome shotgun (WGS) entry which is preliminary data.</text>
</comment>
<reference evidence="2" key="1">
    <citation type="submission" date="2022-10" db="EMBL/GenBank/DDBJ databases">
        <title>Genome assembly of Pristionchus species.</title>
        <authorList>
            <person name="Yoshida K."/>
            <person name="Sommer R.J."/>
        </authorList>
    </citation>
    <scope>NUCLEOTIDE SEQUENCE [LARGE SCALE GENOMIC DNA]</scope>
    <source>
        <strain evidence="2">RS5460</strain>
    </source>
</reference>
<dbReference type="EMBL" id="BTRK01000005">
    <property type="protein sequence ID" value="GMR55271.1"/>
    <property type="molecule type" value="Genomic_DNA"/>
</dbReference>
<protein>
    <submittedName>
        <fullName evidence="1">Uncharacterized protein</fullName>
    </submittedName>
</protein>
<gene>
    <name evidence="1" type="ORF">PMAYCL1PPCAC_25466</name>
</gene>
<organism evidence="1 2">
    <name type="scientific">Pristionchus mayeri</name>
    <dbReference type="NCBI Taxonomy" id="1317129"/>
    <lineage>
        <taxon>Eukaryota</taxon>
        <taxon>Metazoa</taxon>
        <taxon>Ecdysozoa</taxon>
        <taxon>Nematoda</taxon>
        <taxon>Chromadorea</taxon>
        <taxon>Rhabditida</taxon>
        <taxon>Rhabditina</taxon>
        <taxon>Diplogasteromorpha</taxon>
        <taxon>Diplogasteroidea</taxon>
        <taxon>Neodiplogasteridae</taxon>
        <taxon>Pristionchus</taxon>
    </lineage>
</organism>
<proteinExistence type="predicted"/>
<name>A0AAN5D2Q5_9BILA</name>
<dbReference type="Proteomes" id="UP001328107">
    <property type="component" value="Unassembled WGS sequence"/>
</dbReference>
<feature type="non-terminal residue" evidence="1">
    <location>
        <position position="93"/>
    </location>
</feature>